<dbReference type="InterPro" id="IPR010998">
    <property type="entry name" value="Integrase_recombinase_N"/>
</dbReference>
<evidence type="ECO:0000256" key="3">
    <source>
        <dbReference type="ARBA" id="ARBA00023125"/>
    </source>
</evidence>
<dbReference type="InterPro" id="IPR011010">
    <property type="entry name" value="DNA_brk_join_enz"/>
</dbReference>
<dbReference type="OrthoDB" id="9785687at2"/>
<dbReference type="Proteomes" id="UP000216442">
    <property type="component" value="Unassembled WGS sequence"/>
</dbReference>
<protein>
    <submittedName>
        <fullName evidence="8">Site-specific integrase</fullName>
    </submittedName>
</protein>
<dbReference type="PANTHER" id="PTHR30349:SF64">
    <property type="entry name" value="PROPHAGE INTEGRASE INTD-RELATED"/>
    <property type="match status" value="1"/>
</dbReference>
<proteinExistence type="inferred from homology"/>
<evidence type="ECO:0000259" key="6">
    <source>
        <dbReference type="PROSITE" id="PS51898"/>
    </source>
</evidence>
<dbReference type="InterPro" id="IPR002104">
    <property type="entry name" value="Integrase_catalytic"/>
</dbReference>
<dbReference type="GO" id="GO:0006310">
    <property type="term" value="P:DNA recombination"/>
    <property type="evidence" value="ECO:0007669"/>
    <property type="project" value="UniProtKB-KW"/>
</dbReference>
<evidence type="ECO:0000256" key="4">
    <source>
        <dbReference type="ARBA" id="ARBA00023172"/>
    </source>
</evidence>
<dbReference type="Gene3D" id="1.10.443.10">
    <property type="entry name" value="Intergrase catalytic core"/>
    <property type="match status" value="1"/>
</dbReference>
<dbReference type="InterPro" id="IPR050090">
    <property type="entry name" value="Tyrosine_recombinase_XerCD"/>
</dbReference>
<dbReference type="InterPro" id="IPR044068">
    <property type="entry name" value="CB"/>
</dbReference>
<dbReference type="EMBL" id="NPKJ01000073">
    <property type="protein sequence ID" value="PAQ05342.1"/>
    <property type="molecule type" value="Genomic_DNA"/>
</dbReference>
<dbReference type="AlphaFoldDB" id="A0A271LB66"/>
<organism evidence="8 9">
    <name type="scientific">Mesorhizobium temperatum</name>
    <dbReference type="NCBI Taxonomy" id="241416"/>
    <lineage>
        <taxon>Bacteria</taxon>
        <taxon>Pseudomonadati</taxon>
        <taxon>Pseudomonadota</taxon>
        <taxon>Alphaproteobacteria</taxon>
        <taxon>Hyphomicrobiales</taxon>
        <taxon>Phyllobacteriaceae</taxon>
        <taxon>Mesorhizobium</taxon>
    </lineage>
</organism>
<dbReference type="Pfam" id="PF00589">
    <property type="entry name" value="Phage_integrase"/>
    <property type="match status" value="1"/>
</dbReference>
<dbReference type="InterPro" id="IPR013762">
    <property type="entry name" value="Integrase-like_cat_sf"/>
</dbReference>
<evidence type="ECO:0000256" key="5">
    <source>
        <dbReference type="PROSITE-ProRule" id="PRU01248"/>
    </source>
</evidence>
<dbReference type="PROSITE" id="PS51900">
    <property type="entry name" value="CB"/>
    <property type="match status" value="1"/>
</dbReference>
<comment type="similarity">
    <text evidence="1">Belongs to the 'phage' integrase family.</text>
</comment>
<evidence type="ECO:0000256" key="2">
    <source>
        <dbReference type="ARBA" id="ARBA00022908"/>
    </source>
</evidence>
<keyword evidence="2" id="KW-0229">DNA integration</keyword>
<evidence type="ECO:0000259" key="7">
    <source>
        <dbReference type="PROSITE" id="PS51900"/>
    </source>
</evidence>
<dbReference type="PANTHER" id="PTHR30349">
    <property type="entry name" value="PHAGE INTEGRASE-RELATED"/>
    <property type="match status" value="1"/>
</dbReference>
<sequence length="396" mass="44383">MSLRERTWTTKSGEVKSAYIIDYYTQTGKRHIKTFAKKKDAQAFEAKTRIEVNDHVHVADRETVTIAEAGKLWLKSCDGFERSTVAQYTQHLDIHIVPFIGKRKLTEVTVPFVRQFMDTLREQDRSDAMLRNVRISLGAILSDAQERGLVVLNAVKEMSRNKKGRAKAKERHKGQLQVGVDIPTPQEVRAILDHAHGRVRVFLMTAVLTGMRASELRGLRWSDVDLTKAEITVRQRADAYQEIGSPKSKKGRRTIPLITALVKALREWQVECPKGDLGLVFPNTEGNIEWHANIVKRWLHPTLEAAGVVTDTGDIDKDGKPIMVAKYTGLHALRHFYASWCINRPEDGGLGLPAKVVQDRMGHSSIVVTLDTYGHLFPKGDDTTAMDAAASSLFGL</sequence>
<dbReference type="PROSITE" id="PS51898">
    <property type="entry name" value="TYR_RECOMBINASE"/>
    <property type="match status" value="1"/>
</dbReference>
<keyword evidence="4" id="KW-0233">DNA recombination</keyword>
<name>A0A271LB66_9HYPH</name>
<gene>
    <name evidence="8" type="ORF">CIT26_30975</name>
</gene>
<feature type="domain" description="Tyr recombinase" evidence="6">
    <location>
        <begin position="178"/>
        <end position="386"/>
    </location>
</feature>
<dbReference type="GO" id="GO:0015074">
    <property type="term" value="P:DNA integration"/>
    <property type="evidence" value="ECO:0007669"/>
    <property type="project" value="UniProtKB-KW"/>
</dbReference>
<dbReference type="GO" id="GO:0003677">
    <property type="term" value="F:DNA binding"/>
    <property type="evidence" value="ECO:0007669"/>
    <property type="project" value="UniProtKB-UniRule"/>
</dbReference>
<dbReference type="CDD" id="cd01189">
    <property type="entry name" value="INT_ICEBs1_C_like"/>
    <property type="match status" value="1"/>
</dbReference>
<feature type="domain" description="Core-binding (CB)" evidence="7">
    <location>
        <begin position="64"/>
        <end position="145"/>
    </location>
</feature>
<reference evidence="8 9" key="1">
    <citation type="submission" date="2017-08" db="EMBL/GenBank/DDBJ databases">
        <title>Mesorhizobium wenxinae sp. nov., a novel rhizobial species isolated from root nodules of chickpea (Cicer arietinum L.).</title>
        <authorList>
            <person name="Zhang J."/>
        </authorList>
    </citation>
    <scope>NUCLEOTIDE SEQUENCE [LARGE SCALE GENOMIC DNA]</scope>
    <source>
        <strain evidence="8 9">SDW018</strain>
    </source>
</reference>
<keyword evidence="9" id="KW-1185">Reference proteome</keyword>
<dbReference type="Gene3D" id="1.10.150.130">
    <property type="match status" value="1"/>
</dbReference>
<evidence type="ECO:0000256" key="1">
    <source>
        <dbReference type="ARBA" id="ARBA00008857"/>
    </source>
</evidence>
<evidence type="ECO:0000313" key="9">
    <source>
        <dbReference type="Proteomes" id="UP000216442"/>
    </source>
</evidence>
<evidence type="ECO:0000313" key="8">
    <source>
        <dbReference type="EMBL" id="PAQ05342.1"/>
    </source>
</evidence>
<keyword evidence="3 5" id="KW-0238">DNA-binding</keyword>
<comment type="caution">
    <text evidence="8">The sequence shown here is derived from an EMBL/GenBank/DDBJ whole genome shotgun (WGS) entry which is preliminary data.</text>
</comment>
<dbReference type="RefSeq" id="WP_095496119.1">
    <property type="nucleotide sequence ID" value="NZ_NPKJ01000073.1"/>
</dbReference>
<dbReference type="SUPFAM" id="SSF56349">
    <property type="entry name" value="DNA breaking-rejoining enzymes"/>
    <property type="match status" value="1"/>
</dbReference>
<accession>A0A271LB66</accession>